<feature type="signal peptide" evidence="1">
    <location>
        <begin position="1"/>
        <end position="31"/>
    </location>
</feature>
<dbReference type="Proteomes" id="UP001214638">
    <property type="component" value="Unassembled WGS sequence"/>
</dbReference>
<dbReference type="KEGG" id="bdw:94334651"/>
<dbReference type="GeneID" id="94334651"/>
<evidence type="ECO:0000256" key="1">
    <source>
        <dbReference type="SAM" id="SignalP"/>
    </source>
</evidence>
<sequence>MGGIMAWSLGSFCFCVFLVCNLFVNFHWTHAANVQGMSKPLVVTAKNRISDVCNQIKLRDAVSALQSNVNRRLEFGKRMHLGEASFGCLLRQFDVSTAPLTEKEAKQMLTRDALKELIDNNFNFSEVSLDASFEVSPEMIMGGSCTLNVPKTVNVLLRGLWSFIAPSVGNDGRPFSFKADTRELLKRIHFLMQYRNAMLQLSYDNKDEFLTIDAMRQMEDLFLVNEQYVQITPKFQVVFNHEKAHSKFSLAIQRGNSTLTPIFYPSEGYVDAAVEIERRKMEMLFQGKITNEIKIGLFYSKDKKLMINISYNGDWGNYIWQSMAFRFVLPSLRESCIHLTNQIHV</sequence>
<comment type="caution">
    <text evidence="2">The sequence shown here is derived from an EMBL/GenBank/DDBJ whole genome shotgun (WGS) entry which is preliminary data.</text>
</comment>
<keyword evidence="3" id="KW-1185">Reference proteome</keyword>
<reference evidence="2" key="1">
    <citation type="journal article" date="2023" name="Nat. Microbiol.">
        <title>Babesia duncani multi-omics identifies virulence factors and drug targets.</title>
        <authorList>
            <person name="Singh P."/>
            <person name="Lonardi S."/>
            <person name="Liang Q."/>
            <person name="Vydyam P."/>
            <person name="Khabirova E."/>
            <person name="Fang T."/>
            <person name="Gihaz S."/>
            <person name="Thekkiniath J."/>
            <person name="Munshi M."/>
            <person name="Abel S."/>
            <person name="Ciampossin L."/>
            <person name="Batugedara G."/>
            <person name="Gupta M."/>
            <person name="Lu X.M."/>
            <person name="Lenz T."/>
            <person name="Chakravarty S."/>
            <person name="Cornillot E."/>
            <person name="Hu Y."/>
            <person name="Ma W."/>
            <person name="Gonzalez L.M."/>
            <person name="Sanchez S."/>
            <person name="Estrada K."/>
            <person name="Sanchez-Flores A."/>
            <person name="Montero E."/>
            <person name="Harb O.S."/>
            <person name="Le Roch K.G."/>
            <person name="Mamoun C.B."/>
        </authorList>
    </citation>
    <scope>NUCLEOTIDE SEQUENCE</scope>
    <source>
        <strain evidence="2">WA1</strain>
    </source>
</reference>
<gene>
    <name evidence="2" type="ORF">BdWA1_000353</name>
</gene>
<proteinExistence type="predicted"/>
<dbReference type="AlphaFoldDB" id="A0AAD9PM19"/>
<protein>
    <submittedName>
        <fullName evidence="2">Uncharacterized protein</fullName>
    </submittedName>
</protein>
<feature type="chain" id="PRO_5042129414" evidence="1">
    <location>
        <begin position="32"/>
        <end position="345"/>
    </location>
</feature>
<organism evidence="2 3">
    <name type="scientific">Babesia duncani</name>
    <dbReference type="NCBI Taxonomy" id="323732"/>
    <lineage>
        <taxon>Eukaryota</taxon>
        <taxon>Sar</taxon>
        <taxon>Alveolata</taxon>
        <taxon>Apicomplexa</taxon>
        <taxon>Aconoidasida</taxon>
        <taxon>Piroplasmida</taxon>
        <taxon>Babesiidae</taxon>
        <taxon>Babesia</taxon>
    </lineage>
</organism>
<dbReference type="RefSeq" id="XP_067804196.1">
    <property type="nucleotide sequence ID" value="XM_067945405.1"/>
</dbReference>
<keyword evidence="1" id="KW-0732">Signal</keyword>
<name>A0AAD9PM19_9APIC</name>
<dbReference type="EMBL" id="JALLKP010000001">
    <property type="protein sequence ID" value="KAK2197354.1"/>
    <property type="molecule type" value="Genomic_DNA"/>
</dbReference>
<evidence type="ECO:0000313" key="2">
    <source>
        <dbReference type="EMBL" id="KAK2197354.1"/>
    </source>
</evidence>
<evidence type="ECO:0000313" key="3">
    <source>
        <dbReference type="Proteomes" id="UP001214638"/>
    </source>
</evidence>
<accession>A0AAD9PM19</accession>